<dbReference type="EMBL" id="ABFX02000002">
    <property type="protein sequence ID" value="EDS19947.1"/>
    <property type="molecule type" value="Genomic_DNA"/>
</dbReference>
<reference evidence="3" key="2">
    <citation type="submission" date="2014-06" db="EMBL/GenBank/DDBJ databases">
        <title>Draft genome sequence of Clostridium ramosum(DSM 1402).</title>
        <authorList>
            <person name="Sudarsanam P."/>
            <person name="Ley R."/>
            <person name="Guruge J."/>
            <person name="Turnbaugh P.J."/>
            <person name="Mahowald M."/>
            <person name="Liep D."/>
            <person name="Gordon J."/>
        </authorList>
    </citation>
    <scope>NUCLEOTIDE SEQUENCE</scope>
    <source>
        <strain evidence="3">DSM 1402</strain>
    </source>
</reference>
<feature type="domain" description="DnaB/C C-terminal" evidence="2">
    <location>
        <begin position="117"/>
        <end position="179"/>
    </location>
</feature>
<dbReference type="HOGENOM" id="CLU_091656_0_1_9"/>
<comment type="caution">
    <text evidence="3">The sequence shown here is derived from an EMBL/GenBank/DDBJ whole genome shotgun (WGS) entry which is preliminary data.</text>
</comment>
<gene>
    <name evidence="3" type="ORF">CLORAM_00038</name>
</gene>
<dbReference type="Gene3D" id="1.10.10.10">
    <property type="entry name" value="Winged helix-like DNA-binding domain superfamily/Winged helix DNA-binding domain"/>
    <property type="match status" value="1"/>
</dbReference>
<dbReference type="Gene3D" id="1.10.10.630">
    <property type="entry name" value="DnaD domain-like"/>
    <property type="match status" value="1"/>
</dbReference>
<dbReference type="InterPro" id="IPR036388">
    <property type="entry name" value="WH-like_DNA-bd_sf"/>
</dbReference>
<dbReference type="AlphaFoldDB" id="B0N0J0"/>
<reference evidence="3" key="1">
    <citation type="submission" date="2007-11" db="EMBL/GenBank/DDBJ databases">
        <authorList>
            <person name="Fulton L."/>
            <person name="Clifton S."/>
            <person name="Fulton B."/>
            <person name="Xu J."/>
            <person name="Minx P."/>
            <person name="Pepin K.H."/>
            <person name="Johnson M."/>
            <person name="Thiruvilangam P."/>
            <person name="Bhonagiri V."/>
            <person name="Nash W.E."/>
            <person name="Mardis E.R."/>
            <person name="Wilson R.K."/>
        </authorList>
    </citation>
    <scope>NUCLEOTIDE SEQUENCE [LARGE SCALE GENOMIC DNA]</scope>
    <source>
        <strain evidence="3">DSM 1402</strain>
    </source>
</reference>
<dbReference type="InterPro" id="IPR006343">
    <property type="entry name" value="DnaB/C_C"/>
</dbReference>
<dbReference type="NCBIfam" id="TIGR01446">
    <property type="entry name" value="DnaD_dom"/>
    <property type="match status" value="1"/>
</dbReference>
<dbReference type="PANTHER" id="PTHR37293">
    <property type="entry name" value="PHAGE REPLICATION PROTEIN-RELATED"/>
    <property type="match status" value="1"/>
</dbReference>
<evidence type="ECO:0000256" key="1">
    <source>
        <dbReference type="ARBA" id="ARBA00093462"/>
    </source>
</evidence>
<keyword evidence="4" id="KW-1185">Reference proteome</keyword>
<dbReference type="Proteomes" id="UP000005798">
    <property type="component" value="Unassembled WGS sequence"/>
</dbReference>
<organism evidence="3 4">
    <name type="scientific">Thomasclavelia ramosa DSM 1402</name>
    <dbReference type="NCBI Taxonomy" id="445974"/>
    <lineage>
        <taxon>Bacteria</taxon>
        <taxon>Bacillati</taxon>
        <taxon>Bacillota</taxon>
        <taxon>Erysipelotrichia</taxon>
        <taxon>Erysipelotrichales</taxon>
        <taxon>Coprobacillaceae</taxon>
        <taxon>Thomasclavelia</taxon>
    </lineage>
</organism>
<dbReference type="Pfam" id="PF07261">
    <property type="entry name" value="DnaB_2"/>
    <property type="match status" value="1"/>
</dbReference>
<evidence type="ECO:0000313" key="4">
    <source>
        <dbReference type="Proteomes" id="UP000005798"/>
    </source>
</evidence>
<name>B0N0J0_9FIRM</name>
<dbReference type="InterPro" id="IPR034829">
    <property type="entry name" value="DnaD-like_sf"/>
</dbReference>
<sequence length="203" mass="23640">MDRMMLKSLVESKCINIERLLVLSAKELKIDGNECHILLLIYTLMEAGIKTVTPQMIQNYSMLTSHDLNKVLQSLLNKKLIYNRAGSISLNHLEDKLLQDHESASAKQEEESLNIVTIFEEQFGRPLSPIELNIIKDWKESDYSDEMIVKALKEAVKSQVLNFRYVEGILNNWAKNGIKQRYVESEQPQRKVPISEYKWWENE</sequence>
<evidence type="ECO:0000313" key="3">
    <source>
        <dbReference type="EMBL" id="EDS19947.1"/>
    </source>
</evidence>
<protein>
    <submittedName>
        <fullName evidence="3">DNA replication protein DnaD</fullName>
    </submittedName>
</protein>
<accession>B0N0J0</accession>
<dbReference type="PANTHER" id="PTHR37293:SF6">
    <property type="entry name" value="DNA REPLICATION PROTEIN DNAD"/>
    <property type="match status" value="1"/>
</dbReference>
<proteinExistence type="inferred from homology"/>
<dbReference type="eggNOG" id="COG3935">
    <property type="taxonomic scope" value="Bacteria"/>
</dbReference>
<comment type="similarity">
    <text evidence="1">Belongs to the DnaB/DnaD family.</text>
</comment>
<dbReference type="SUPFAM" id="SSF158499">
    <property type="entry name" value="DnaD domain-like"/>
    <property type="match status" value="1"/>
</dbReference>
<dbReference type="InterPro" id="IPR053162">
    <property type="entry name" value="DnaD"/>
</dbReference>
<evidence type="ECO:0000259" key="2">
    <source>
        <dbReference type="Pfam" id="PF07261"/>
    </source>
</evidence>